<dbReference type="InterPro" id="IPR025647">
    <property type="entry name" value="YceG_bac"/>
</dbReference>
<reference evidence="2 3" key="1">
    <citation type="submission" date="2020-08" db="EMBL/GenBank/DDBJ databases">
        <title>Genomic Encyclopedia of Type Strains, Phase IV (KMG-IV): sequencing the most valuable type-strain genomes for metagenomic binning, comparative biology and taxonomic classification.</title>
        <authorList>
            <person name="Goeker M."/>
        </authorList>
    </citation>
    <scope>NUCLEOTIDE SEQUENCE [LARGE SCALE GENOMIC DNA]</scope>
    <source>
        <strain evidence="2 3">DSM 105481</strain>
    </source>
</reference>
<keyword evidence="3" id="KW-1185">Reference proteome</keyword>
<name>A0ABR6CNH5_9BACI</name>
<dbReference type="Pfam" id="PF14266">
    <property type="entry name" value="YceG_bac"/>
    <property type="match status" value="2"/>
</dbReference>
<evidence type="ECO:0000313" key="3">
    <source>
        <dbReference type="Proteomes" id="UP000626697"/>
    </source>
</evidence>
<accession>A0ABR6CNH5</accession>
<proteinExistence type="predicted"/>
<feature type="domain" description="Putative component of 'biosynthetic module'" evidence="1">
    <location>
        <begin position="293"/>
        <end position="520"/>
    </location>
</feature>
<evidence type="ECO:0000259" key="1">
    <source>
        <dbReference type="Pfam" id="PF14266"/>
    </source>
</evidence>
<gene>
    <name evidence="2" type="ORF">HNP81_001879</name>
</gene>
<dbReference type="Proteomes" id="UP000626697">
    <property type="component" value="Unassembled WGS sequence"/>
</dbReference>
<dbReference type="RefSeq" id="WP_182502394.1">
    <property type="nucleotide sequence ID" value="NZ_JACJHX010000004.1"/>
</dbReference>
<comment type="caution">
    <text evidence="2">The sequence shown here is derived from an EMBL/GenBank/DDBJ whole genome shotgun (WGS) entry which is preliminary data.</text>
</comment>
<evidence type="ECO:0000313" key="2">
    <source>
        <dbReference type="EMBL" id="MBA9026594.1"/>
    </source>
</evidence>
<dbReference type="EMBL" id="JACJHX010000004">
    <property type="protein sequence ID" value="MBA9026594.1"/>
    <property type="molecule type" value="Genomic_DNA"/>
</dbReference>
<organism evidence="2 3">
    <name type="scientific">Peribacillus huizhouensis</name>
    <dbReference type="NCBI Taxonomy" id="1501239"/>
    <lineage>
        <taxon>Bacteria</taxon>
        <taxon>Bacillati</taxon>
        <taxon>Bacillota</taxon>
        <taxon>Bacilli</taxon>
        <taxon>Bacillales</taxon>
        <taxon>Bacillaceae</taxon>
        <taxon>Peribacillus</taxon>
    </lineage>
</organism>
<protein>
    <recommendedName>
        <fullName evidence="1">Putative component of 'biosynthetic module' domain-containing protein</fullName>
    </recommendedName>
</protein>
<sequence length="540" mass="63221">MGAFGQYAKINPVLIDFTEDEWKQLIEKKRSERDNHQSGEHFISFGQVAARFLGIPRDEDDYYLTLFTLSENPHVYVWNGRLNKENDPDKFHALQDVLQINQSEQLSVNRFIAFLEGRQLIPSHEDTSIHRHIRESFNKTLAQFVEQHDFGLRHPDFRRVISDLIKWLWNHVDVILSKLDGGEVPVVLWYGDATKSELYFLSFIQKLGFDLLIFHPLGSDIFKQLDPERKHMIVQEFSVKKEPRPFPTQRPVRKATVAYQASKEIERILHTEETPIFKPWQYRSHFPVSITLKTTYDELFLMSRERAFIRPNFKIEGNEMHIPSLFAKVSGVTANRSEYWGKVEELKGGDLSLFIRYFPFTNSINGNFLYHYQHALLDNGVLDSKKMINSVWWKLKQLPLGVQEALAAGISRVCANPKLLREPHESTEDLKLYLFTQLTVLPESIVNLLLKFDYPQFVPRIVLYNSSSGNGLARSDAALLLLLNELGFDIILLNPSGLRDIELYIDDQHYDVHLMDQFEFNYEYKEPKIPIWRRFFKKDP</sequence>
<feature type="domain" description="Putative component of 'biosynthetic module'" evidence="1">
    <location>
        <begin position="18"/>
        <end position="270"/>
    </location>
</feature>